<evidence type="ECO:0000256" key="1">
    <source>
        <dbReference type="ARBA" id="ARBA00006817"/>
    </source>
</evidence>
<dbReference type="InterPro" id="IPR023393">
    <property type="entry name" value="START-like_dom_sf"/>
</dbReference>
<gene>
    <name evidence="3" type="ORF">DPM12_12200</name>
</gene>
<organism evidence="3 4">
    <name type="scientific">Phytoactinopolyspora halophila</name>
    <dbReference type="NCBI Taxonomy" id="1981511"/>
    <lineage>
        <taxon>Bacteria</taxon>
        <taxon>Bacillati</taxon>
        <taxon>Actinomycetota</taxon>
        <taxon>Actinomycetes</taxon>
        <taxon>Jiangellales</taxon>
        <taxon>Jiangellaceae</taxon>
        <taxon>Phytoactinopolyspora</taxon>
    </lineage>
</organism>
<sequence>MSDTEITVEPGRQDIVISRVFDAPPDVVFRAVTDPELVPAWWGPKAYTTRVDRMDAQPGGSWRFVHIDDDGAEYAFRGVFHDVVTPERIVQTFEFEGAPGHVALETLTLEEVDGKTRYVTQQLHPSVEARDAMVASGMESGVRDTIDRLAELVTSLR</sequence>
<dbReference type="CDD" id="cd07826">
    <property type="entry name" value="SRPBCC_CalC_Aha1-like_9"/>
    <property type="match status" value="1"/>
</dbReference>
<reference evidence="3 4" key="1">
    <citation type="submission" date="2018-06" db="EMBL/GenBank/DDBJ databases">
        <title>Phytoactinopolyspora halophila sp. nov., a novel halophilic actinomycete isolated from a saline soil in China.</title>
        <authorList>
            <person name="Tang S.-K."/>
        </authorList>
    </citation>
    <scope>NUCLEOTIDE SEQUENCE [LARGE SCALE GENOMIC DNA]</scope>
    <source>
        <strain evidence="3 4">YIM 96934</strain>
    </source>
</reference>
<dbReference type="Proteomes" id="UP000250462">
    <property type="component" value="Unassembled WGS sequence"/>
</dbReference>
<feature type="domain" description="Activator of Hsp90 ATPase homologue 1/2-like C-terminal" evidence="2">
    <location>
        <begin position="22"/>
        <end position="153"/>
    </location>
</feature>
<proteinExistence type="inferred from homology"/>
<dbReference type="OrthoDB" id="5185819at2"/>
<comment type="similarity">
    <text evidence="1">Belongs to the AHA1 family.</text>
</comment>
<dbReference type="EMBL" id="QMIG01000011">
    <property type="protein sequence ID" value="RAW13763.1"/>
    <property type="molecule type" value="Genomic_DNA"/>
</dbReference>
<dbReference type="SUPFAM" id="SSF55961">
    <property type="entry name" value="Bet v1-like"/>
    <property type="match status" value="1"/>
</dbReference>
<comment type="caution">
    <text evidence="3">The sequence shown here is derived from an EMBL/GenBank/DDBJ whole genome shotgun (WGS) entry which is preliminary data.</text>
</comment>
<dbReference type="RefSeq" id="WP_112258606.1">
    <property type="nucleotide sequence ID" value="NZ_QMIG01000011.1"/>
</dbReference>
<evidence type="ECO:0000313" key="4">
    <source>
        <dbReference type="Proteomes" id="UP000250462"/>
    </source>
</evidence>
<dbReference type="Gene3D" id="3.30.530.20">
    <property type="match status" value="1"/>
</dbReference>
<evidence type="ECO:0000259" key="2">
    <source>
        <dbReference type="Pfam" id="PF08327"/>
    </source>
</evidence>
<dbReference type="InterPro" id="IPR013538">
    <property type="entry name" value="ASHA1/2-like_C"/>
</dbReference>
<protein>
    <submittedName>
        <fullName evidence="3">ATPase</fullName>
    </submittedName>
</protein>
<dbReference type="Pfam" id="PF08327">
    <property type="entry name" value="AHSA1"/>
    <property type="match status" value="1"/>
</dbReference>
<accession>A0A329QND8</accession>
<dbReference type="AlphaFoldDB" id="A0A329QND8"/>
<name>A0A329QND8_9ACTN</name>
<evidence type="ECO:0000313" key="3">
    <source>
        <dbReference type="EMBL" id="RAW13763.1"/>
    </source>
</evidence>
<keyword evidence="4" id="KW-1185">Reference proteome</keyword>